<dbReference type="InterPro" id="IPR053161">
    <property type="entry name" value="Ulvan_degrading_GH"/>
</dbReference>
<organism evidence="1">
    <name type="scientific">marine sediment metagenome</name>
    <dbReference type="NCBI Taxonomy" id="412755"/>
    <lineage>
        <taxon>unclassified sequences</taxon>
        <taxon>metagenomes</taxon>
        <taxon>ecological metagenomes</taxon>
    </lineage>
</organism>
<evidence type="ECO:0000313" key="1">
    <source>
        <dbReference type="EMBL" id="GAG21139.1"/>
    </source>
</evidence>
<gene>
    <name evidence="1" type="ORF">S01H1_58636</name>
</gene>
<reference evidence="1" key="1">
    <citation type="journal article" date="2014" name="Front. Microbiol.">
        <title>High frequency of phylogenetically diverse reductive dehalogenase-homologous genes in deep subseafloor sedimentary metagenomes.</title>
        <authorList>
            <person name="Kawai M."/>
            <person name="Futagami T."/>
            <person name="Toyoda A."/>
            <person name="Takaki Y."/>
            <person name="Nishi S."/>
            <person name="Hori S."/>
            <person name="Arai W."/>
            <person name="Tsubouchi T."/>
            <person name="Morono Y."/>
            <person name="Uchiyama I."/>
            <person name="Ito T."/>
            <person name="Fujiyama A."/>
            <person name="Inagaki F."/>
            <person name="Takami H."/>
        </authorList>
    </citation>
    <scope>NUCLEOTIDE SEQUENCE</scope>
    <source>
        <strain evidence="1">Expedition CK06-06</strain>
    </source>
</reference>
<dbReference type="PANTHER" id="PTHR36848:SF2">
    <property type="entry name" value="SECRETED PROTEIN"/>
    <property type="match status" value="1"/>
</dbReference>
<sequence length="256" mass="29838">YWQYYRTINDYMSRCGYITSIGKFNTDILLLHPLSTGWCVMKGKYGGRQDSKKIDFYDTQLKALTESLLAIHRDFDFGDESIMENHLKIDKDKITIGECSYKVIVVPPSLNWSRKIFEVLSEFEGPIIFTGRLPSRIDGEPKDSWDRVFNRKNVVSIKNELPRIQGTLDRVQKRDISIIDNKGREVYDIYYHHRVEGNKHMFFLSNKNRMKTFRTKVLFRAKGKVIELEPFNGETSEKGSAVRGDYTVIDTIFPPA</sequence>
<protein>
    <recommendedName>
        <fullName evidence="2">Beta-galactosidase trimerisation domain-containing protein</fullName>
    </recommendedName>
</protein>
<feature type="non-terminal residue" evidence="1">
    <location>
        <position position="1"/>
    </location>
</feature>
<evidence type="ECO:0008006" key="2">
    <source>
        <dbReference type="Google" id="ProtNLM"/>
    </source>
</evidence>
<comment type="caution">
    <text evidence="1">The sequence shown here is derived from an EMBL/GenBank/DDBJ whole genome shotgun (WGS) entry which is preliminary data.</text>
</comment>
<dbReference type="AlphaFoldDB" id="X0VRU8"/>
<dbReference type="EMBL" id="BARS01038307">
    <property type="protein sequence ID" value="GAG21139.1"/>
    <property type="molecule type" value="Genomic_DNA"/>
</dbReference>
<dbReference type="PANTHER" id="PTHR36848">
    <property type="entry name" value="DNA-BINDING PROTEIN (PUTATIVE SECRETED PROTEIN)-RELATED"/>
    <property type="match status" value="1"/>
</dbReference>
<proteinExistence type="predicted"/>
<feature type="non-terminal residue" evidence="1">
    <location>
        <position position="256"/>
    </location>
</feature>
<accession>X0VRU8</accession>
<name>X0VRU8_9ZZZZ</name>